<accession>A0A8S2U8N0</accession>
<evidence type="ECO:0000313" key="2">
    <source>
        <dbReference type="Proteomes" id="UP000676336"/>
    </source>
</evidence>
<protein>
    <submittedName>
        <fullName evidence="1">Uncharacterized protein</fullName>
    </submittedName>
</protein>
<organism evidence="1 2">
    <name type="scientific">Rotaria magnacalcarata</name>
    <dbReference type="NCBI Taxonomy" id="392030"/>
    <lineage>
        <taxon>Eukaryota</taxon>
        <taxon>Metazoa</taxon>
        <taxon>Spiralia</taxon>
        <taxon>Gnathifera</taxon>
        <taxon>Rotifera</taxon>
        <taxon>Eurotatoria</taxon>
        <taxon>Bdelloidea</taxon>
        <taxon>Philodinida</taxon>
        <taxon>Philodinidae</taxon>
        <taxon>Rotaria</taxon>
    </lineage>
</organism>
<sequence>KSFFGLTSKRIKDGLAPMQAPPSTIISYACAPDQASLAD</sequence>
<gene>
    <name evidence="1" type="ORF">SMN809_LOCUS27347</name>
</gene>
<name>A0A8S2U8N0_9BILA</name>
<comment type="caution">
    <text evidence="1">The sequence shown here is derived from an EMBL/GenBank/DDBJ whole genome shotgun (WGS) entry which is preliminary data.</text>
</comment>
<reference evidence="1" key="1">
    <citation type="submission" date="2021-02" db="EMBL/GenBank/DDBJ databases">
        <authorList>
            <person name="Nowell W R."/>
        </authorList>
    </citation>
    <scope>NUCLEOTIDE SEQUENCE</scope>
</reference>
<dbReference type="AlphaFoldDB" id="A0A8S2U8N0"/>
<dbReference type="EMBL" id="CAJOBI010042359">
    <property type="protein sequence ID" value="CAF4330413.1"/>
    <property type="molecule type" value="Genomic_DNA"/>
</dbReference>
<evidence type="ECO:0000313" key="1">
    <source>
        <dbReference type="EMBL" id="CAF4330413.1"/>
    </source>
</evidence>
<proteinExistence type="predicted"/>
<feature type="non-terminal residue" evidence="1">
    <location>
        <position position="1"/>
    </location>
</feature>
<dbReference type="Proteomes" id="UP000676336">
    <property type="component" value="Unassembled WGS sequence"/>
</dbReference>